<dbReference type="EMBL" id="KZ821452">
    <property type="protein sequence ID" value="PYH36740.1"/>
    <property type="molecule type" value="Genomic_DNA"/>
</dbReference>
<name>A0A318YYE4_ASPNB</name>
<organism evidence="2 3">
    <name type="scientific">Aspergillus neoniger (strain CBS 115656)</name>
    <dbReference type="NCBI Taxonomy" id="1448310"/>
    <lineage>
        <taxon>Eukaryota</taxon>
        <taxon>Fungi</taxon>
        <taxon>Dikarya</taxon>
        <taxon>Ascomycota</taxon>
        <taxon>Pezizomycotina</taxon>
        <taxon>Eurotiomycetes</taxon>
        <taxon>Eurotiomycetidae</taxon>
        <taxon>Eurotiales</taxon>
        <taxon>Aspergillaceae</taxon>
        <taxon>Aspergillus</taxon>
        <taxon>Aspergillus subgen. Circumdati</taxon>
    </lineage>
</organism>
<proteinExistence type="predicted"/>
<feature type="region of interest" description="Disordered" evidence="1">
    <location>
        <begin position="26"/>
        <end position="45"/>
    </location>
</feature>
<dbReference type="GeneID" id="37121214"/>
<dbReference type="RefSeq" id="XP_025482218.1">
    <property type="nucleotide sequence ID" value="XM_025618758.1"/>
</dbReference>
<evidence type="ECO:0000313" key="3">
    <source>
        <dbReference type="Proteomes" id="UP000247647"/>
    </source>
</evidence>
<evidence type="ECO:0000313" key="2">
    <source>
        <dbReference type="EMBL" id="PYH36740.1"/>
    </source>
</evidence>
<gene>
    <name evidence="2" type="ORF">BO87DRAFT_229997</name>
</gene>
<reference evidence="2" key="1">
    <citation type="submission" date="2016-12" db="EMBL/GenBank/DDBJ databases">
        <title>The genomes of Aspergillus section Nigri reveals drivers in fungal speciation.</title>
        <authorList>
            <consortium name="DOE Joint Genome Institute"/>
            <person name="Vesth T.C."/>
            <person name="Nybo J."/>
            <person name="Theobald S."/>
            <person name="Brandl J."/>
            <person name="Frisvad J.C."/>
            <person name="Nielsen K.F."/>
            <person name="Lyhne E.K."/>
            <person name="Kogle M.E."/>
            <person name="Kuo A."/>
            <person name="Riley R."/>
            <person name="Clum A."/>
            <person name="Nolan M."/>
            <person name="Lipzen A."/>
            <person name="Salamov A."/>
            <person name="Henrissat B."/>
            <person name="Wiebenga A."/>
            <person name="De Vries R.P."/>
            <person name="Grigoriev I.V."/>
            <person name="Mortensen U.H."/>
            <person name="Andersen M.R."/>
            <person name="Baker S.E."/>
        </authorList>
    </citation>
    <scope>NUCLEOTIDE SEQUENCE [LARGE SCALE GENOMIC DNA]</scope>
    <source>
        <strain evidence="2">CBS 115656</strain>
    </source>
</reference>
<dbReference type="Proteomes" id="UP000247647">
    <property type="component" value="Unassembled WGS sequence"/>
</dbReference>
<sequence>MRRCSSGSSPPIILLGSSMGATVKPGWRPKKISLPDPEHPPSRMGGWRLAVSRGNLVKGTVIEIYNLRERREEVFEWEVLLMYH</sequence>
<evidence type="ECO:0000256" key="1">
    <source>
        <dbReference type="SAM" id="MobiDB-lite"/>
    </source>
</evidence>
<keyword evidence="3" id="KW-1185">Reference proteome</keyword>
<dbReference type="AlphaFoldDB" id="A0A318YYE4"/>
<accession>A0A318YYE4</accession>
<protein>
    <submittedName>
        <fullName evidence="2">Uncharacterized protein</fullName>
    </submittedName>
</protein>